<dbReference type="Proteomes" id="UP000271339">
    <property type="component" value="Unassembled WGS sequence"/>
</dbReference>
<dbReference type="EMBL" id="REFC01000013">
    <property type="protein sequence ID" value="RMA58863.1"/>
    <property type="molecule type" value="Genomic_DNA"/>
</dbReference>
<gene>
    <name evidence="1" type="ORF">BXY75_2243</name>
</gene>
<evidence type="ECO:0000313" key="1">
    <source>
        <dbReference type="EMBL" id="RMA58863.1"/>
    </source>
</evidence>
<keyword evidence="2" id="KW-1185">Reference proteome</keyword>
<proteinExistence type="predicted"/>
<dbReference type="AlphaFoldDB" id="A0A3L9YDT3"/>
<dbReference type="OrthoDB" id="1488184at2"/>
<protein>
    <submittedName>
        <fullName evidence="1">Uncharacterized protein</fullName>
    </submittedName>
</protein>
<sequence>MEDSKHIINAVYCEVNAPNLITAYYLKDTIDVFLKEQIFPEIEAYFDQLLGKNRKQIFRFNKFNLNVNFDSSRSLKQLKPAILGELKKQIIIENNLGEIVESANVDQVSIQKSAQKAFLFFLENGTYPWWFDDSFSFSETQIVMFLESKTFKAQLRQSLRNESVRKRLIFQFDEHILLKISLGLISERTSEKSLKKISILLSDRLQFWEILLKNIADNKTQVLSEVKKEIDEKIKNTIDSPATSEEKKIEGKIDVSETADLEELEREGILVNNAGLILLHPFLNPFFEKLGFISGKEIISSKLQEAVHVLHYLATKEENAFEHKLTMEKYICGLPLKFPIERHFKLTEIQKEECEELLRSVLGHWDALKSSSVDILRNEFIQREGKLYITNEKHKLFVQRKPYDLLLDKIPWNISIVKIPWKKKIVFVEW</sequence>
<comment type="caution">
    <text evidence="1">The sequence shown here is derived from an EMBL/GenBank/DDBJ whole genome shotgun (WGS) entry which is preliminary data.</text>
</comment>
<organism evidence="1 2">
    <name type="scientific">Ulvibacter antarcticus</name>
    <dbReference type="NCBI Taxonomy" id="442714"/>
    <lineage>
        <taxon>Bacteria</taxon>
        <taxon>Pseudomonadati</taxon>
        <taxon>Bacteroidota</taxon>
        <taxon>Flavobacteriia</taxon>
        <taxon>Flavobacteriales</taxon>
        <taxon>Flavobacteriaceae</taxon>
        <taxon>Ulvibacter</taxon>
    </lineage>
</organism>
<dbReference type="Pfam" id="PF19268">
    <property type="entry name" value="CIS_TMP"/>
    <property type="match status" value="1"/>
</dbReference>
<reference evidence="1 2" key="1">
    <citation type="submission" date="2018-10" db="EMBL/GenBank/DDBJ databases">
        <title>Genomic Encyclopedia of Archaeal and Bacterial Type Strains, Phase II (KMG-II): from individual species to whole genera.</title>
        <authorList>
            <person name="Goeker M."/>
        </authorList>
    </citation>
    <scope>NUCLEOTIDE SEQUENCE [LARGE SCALE GENOMIC DNA]</scope>
    <source>
        <strain evidence="1 2">DSM 23424</strain>
    </source>
</reference>
<name>A0A3L9YDT3_9FLAO</name>
<accession>A0A3L9YDT3</accession>
<dbReference type="InterPro" id="IPR045538">
    <property type="entry name" value="CIS_TMP"/>
</dbReference>
<evidence type="ECO:0000313" key="2">
    <source>
        <dbReference type="Proteomes" id="UP000271339"/>
    </source>
</evidence>
<dbReference type="RefSeq" id="WP_121907800.1">
    <property type="nucleotide sequence ID" value="NZ_REFC01000013.1"/>
</dbReference>